<dbReference type="EMBL" id="JAUSZT010000003">
    <property type="protein sequence ID" value="MDQ0998441.1"/>
    <property type="molecule type" value="Genomic_DNA"/>
</dbReference>
<keyword evidence="1" id="KW-0812">Transmembrane</keyword>
<sequence>MRLAVFLSLMEFQGIMRPQHSSQWRRRHSISAKWSVRIAFLSLILFVVSGLGHRFEQIETPEFLWLLAIVAGLACLALLLALKGFTSLWRRGDIGFTRSFWGTLIALLVLIPFMTTIYQVMVLPAIYDVSTDLTDPPALLETGRRSVNMNPVINDPDSRGLQAKAYPEVTGRRYEGSPDRILTAVKTVIANNGWVIISQKGEPGETEEILVDVVARTWLLGFTSDVVIRLSDEGETTYVDMRSVSRYGTHDLGENADRIAAFMTALDMEVQGVQPEEETTEVPPADAS</sequence>
<feature type="transmembrane region" description="Helical" evidence="1">
    <location>
        <begin position="63"/>
        <end position="82"/>
    </location>
</feature>
<organism evidence="2 3">
    <name type="scientific">Phyllobacterium ifriqiyense</name>
    <dbReference type="NCBI Taxonomy" id="314238"/>
    <lineage>
        <taxon>Bacteria</taxon>
        <taxon>Pseudomonadati</taxon>
        <taxon>Pseudomonadota</taxon>
        <taxon>Alphaproteobacteria</taxon>
        <taxon>Hyphomicrobiales</taxon>
        <taxon>Phyllobacteriaceae</taxon>
        <taxon>Phyllobacterium</taxon>
    </lineage>
</organism>
<evidence type="ECO:0000313" key="3">
    <source>
        <dbReference type="Proteomes" id="UP001237780"/>
    </source>
</evidence>
<name>A0ABU0SCS4_9HYPH</name>
<gene>
    <name evidence="2" type="ORF">QFZ34_003623</name>
</gene>
<keyword evidence="1" id="KW-1133">Transmembrane helix</keyword>
<dbReference type="InterPro" id="IPR010865">
    <property type="entry name" value="DUF1499"/>
</dbReference>
<proteinExistence type="predicted"/>
<dbReference type="Pfam" id="PF07386">
    <property type="entry name" value="DUF1499"/>
    <property type="match status" value="1"/>
</dbReference>
<accession>A0ABU0SCS4</accession>
<comment type="caution">
    <text evidence="2">The sequence shown here is derived from an EMBL/GenBank/DDBJ whole genome shotgun (WGS) entry which is preliminary data.</text>
</comment>
<feature type="transmembrane region" description="Helical" evidence="1">
    <location>
        <begin position="103"/>
        <end position="127"/>
    </location>
</feature>
<dbReference type="RefSeq" id="WP_307283412.1">
    <property type="nucleotide sequence ID" value="NZ_JAUSZT010000003.1"/>
</dbReference>
<evidence type="ECO:0000313" key="2">
    <source>
        <dbReference type="EMBL" id="MDQ0998441.1"/>
    </source>
</evidence>
<evidence type="ECO:0000256" key="1">
    <source>
        <dbReference type="SAM" id="Phobius"/>
    </source>
</evidence>
<keyword evidence="3" id="KW-1185">Reference proteome</keyword>
<dbReference type="Proteomes" id="UP001237780">
    <property type="component" value="Unassembled WGS sequence"/>
</dbReference>
<feature type="transmembrane region" description="Helical" evidence="1">
    <location>
        <begin position="34"/>
        <end position="51"/>
    </location>
</feature>
<protein>
    <submittedName>
        <fullName evidence="2">Uncharacterized protein (DUF1499 family)</fullName>
    </submittedName>
</protein>
<reference evidence="2 3" key="1">
    <citation type="submission" date="2023-07" db="EMBL/GenBank/DDBJ databases">
        <title>Comparative genomics of wheat-associated soil bacteria to identify genetic determinants of phenazine resistance.</title>
        <authorList>
            <person name="Mouncey N."/>
        </authorList>
    </citation>
    <scope>NUCLEOTIDE SEQUENCE [LARGE SCALE GENOMIC DNA]</scope>
    <source>
        <strain evidence="2 3">W4I11</strain>
    </source>
</reference>
<keyword evidence="1" id="KW-0472">Membrane</keyword>